<organism evidence="1">
    <name type="scientific">Cucumis melo</name>
    <name type="common">Muskmelon</name>
    <dbReference type="NCBI Taxonomy" id="3656"/>
    <lineage>
        <taxon>Eukaryota</taxon>
        <taxon>Viridiplantae</taxon>
        <taxon>Streptophyta</taxon>
        <taxon>Embryophyta</taxon>
        <taxon>Tracheophyta</taxon>
        <taxon>Spermatophyta</taxon>
        <taxon>Magnoliopsida</taxon>
        <taxon>eudicotyledons</taxon>
        <taxon>Gunneridae</taxon>
        <taxon>Pentapetalae</taxon>
        <taxon>rosids</taxon>
        <taxon>fabids</taxon>
        <taxon>Cucurbitales</taxon>
        <taxon>Cucurbitaceae</taxon>
        <taxon>Benincaseae</taxon>
        <taxon>Cucumis</taxon>
    </lineage>
</organism>
<proteinExistence type="predicted"/>
<dbReference type="Gramene" id="MELO3C029030.2.1">
    <property type="protein sequence ID" value="MELO3C029030.2.1"/>
    <property type="gene ID" value="MELO3C029030.2"/>
</dbReference>
<dbReference type="EnsemblPlants" id="MELO3C029030.2.1">
    <property type="protein sequence ID" value="MELO3C029030.2.1"/>
    <property type="gene ID" value="MELO3C029030.2"/>
</dbReference>
<evidence type="ECO:0000313" key="1">
    <source>
        <dbReference type="EnsemblPlants" id="MELO3C029030.2.1"/>
    </source>
</evidence>
<sequence>WRDDVQRINGNLTFTGGATDGTRVEEGKADILGLFSINVKQALESMISPSKLCCYYLRNSKVQCNFFYTLWLTRLMSCMRCLFEFVALDFDCIFQSSFCMKSKVGWFTVLMSRETMSKHITLVPMERHYEAYGPIIAIDINSPNFWCEAHEI</sequence>
<reference evidence="1" key="1">
    <citation type="submission" date="2023-03" db="UniProtKB">
        <authorList>
            <consortium name="EnsemblPlants"/>
        </authorList>
    </citation>
    <scope>IDENTIFICATION</scope>
</reference>
<accession>A0A9I9E5H0</accession>
<dbReference type="AlphaFoldDB" id="A0A9I9E5H0"/>
<name>A0A9I9E5H0_CUCME</name>
<protein>
    <submittedName>
        <fullName evidence="1">Uncharacterized protein</fullName>
    </submittedName>
</protein>